<gene>
    <name evidence="1" type="ORF">MGAL_10B006181</name>
</gene>
<protein>
    <submittedName>
        <fullName evidence="1">Uncharacterized protein</fullName>
    </submittedName>
</protein>
<keyword evidence="2" id="KW-1185">Reference proteome</keyword>
<accession>A0A8B6FC78</accession>
<comment type="caution">
    <text evidence="1">The sequence shown here is derived from an EMBL/GenBank/DDBJ whole genome shotgun (WGS) entry which is preliminary data.</text>
</comment>
<reference evidence="1" key="1">
    <citation type="submission" date="2018-11" db="EMBL/GenBank/DDBJ databases">
        <authorList>
            <person name="Alioto T."/>
            <person name="Alioto T."/>
        </authorList>
    </citation>
    <scope>NUCLEOTIDE SEQUENCE</scope>
</reference>
<organism evidence="1 2">
    <name type="scientific">Mytilus galloprovincialis</name>
    <name type="common">Mediterranean mussel</name>
    <dbReference type="NCBI Taxonomy" id="29158"/>
    <lineage>
        <taxon>Eukaryota</taxon>
        <taxon>Metazoa</taxon>
        <taxon>Spiralia</taxon>
        <taxon>Lophotrochozoa</taxon>
        <taxon>Mollusca</taxon>
        <taxon>Bivalvia</taxon>
        <taxon>Autobranchia</taxon>
        <taxon>Pteriomorphia</taxon>
        <taxon>Mytilida</taxon>
        <taxon>Mytiloidea</taxon>
        <taxon>Mytilidae</taxon>
        <taxon>Mytilinae</taxon>
        <taxon>Mytilus</taxon>
    </lineage>
</organism>
<evidence type="ECO:0000313" key="1">
    <source>
        <dbReference type="EMBL" id="VDI45948.1"/>
    </source>
</evidence>
<dbReference type="AlphaFoldDB" id="A0A8B6FC78"/>
<dbReference type="EMBL" id="UYJE01006439">
    <property type="protein sequence ID" value="VDI45948.1"/>
    <property type="molecule type" value="Genomic_DNA"/>
</dbReference>
<dbReference type="Proteomes" id="UP000596742">
    <property type="component" value="Unassembled WGS sequence"/>
</dbReference>
<name>A0A8B6FC78_MYTGA</name>
<evidence type="ECO:0000313" key="2">
    <source>
        <dbReference type="Proteomes" id="UP000596742"/>
    </source>
</evidence>
<proteinExistence type="predicted"/>
<sequence>MSLPRRAPQVSRGVLQVFCRLGAPVCTRGSPKPKVQVWLFRLRIHPPRPVPSCMSLSTWPIPLYVPAVSQSEPVTSESVVLNWRRRHIRKTKEPRSGSVIQKATAISYLTNLTSSRRNRLDNLTDKPKVDMGGGSGVGTPGNIWLDPSPFLLLKMAVSALCLDFIILSNTGS</sequence>